<protein>
    <submittedName>
        <fullName evidence="2">Uncharacterized protein</fullName>
    </submittedName>
</protein>
<dbReference type="EMBL" id="CP119108">
    <property type="protein sequence ID" value="WEG10406.1"/>
    <property type="molecule type" value="Genomic_DNA"/>
</dbReference>
<reference evidence="2 3" key="1">
    <citation type="submission" date="2023-03" db="EMBL/GenBank/DDBJ databases">
        <title>Genome sequence of Microbacterium sp. KACC 23027.</title>
        <authorList>
            <person name="Kim S."/>
            <person name="Heo J."/>
            <person name="Kwon S.-W."/>
        </authorList>
    </citation>
    <scope>NUCLEOTIDE SEQUENCE [LARGE SCALE GENOMIC DNA]</scope>
    <source>
        <strain evidence="2 3">KACC 23027</strain>
    </source>
</reference>
<proteinExistence type="predicted"/>
<keyword evidence="1" id="KW-0812">Transmembrane</keyword>
<name>A0ABY8C1S5_9MICO</name>
<keyword evidence="3" id="KW-1185">Reference proteome</keyword>
<feature type="transmembrane region" description="Helical" evidence="1">
    <location>
        <begin position="6"/>
        <end position="25"/>
    </location>
</feature>
<keyword evidence="1" id="KW-0472">Membrane</keyword>
<evidence type="ECO:0000256" key="1">
    <source>
        <dbReference type="SAM" id="Phobius"/>
    </source>
</evidence>
<dbReference type="Proteomes" id="UP001214553">
    <property type="component" value="Chromosome"/>
</dbReference>
<dbReference type="RefSeq" id="WP_275279766.1">
    <property type="nucleotide sequence ID" value="NZ_CP119108.1"/>
</dbReference>
<organism evidence="2 3">
    <name type="scientific">Microbacterium horticulturae</name>
    <dbReference type="NCBI Taxonomy" id="3028316"/>
    <lineage>
        <taxon>Bacteria</taxon>
        <taxon>Bacillati</taxon>
        <taxon>Actinomycetota</taxon>
        <taxon>Actinomycetes</taxon>
        <taxon>Micrococcales</taxon>
        <taxon>Microbacteriaceae</taxon>
        <taxon>Microbacterium</taxon>
    </lineage>
</organism>
<evidence type="ECO:0000313" key="2">
    <source>
        <dbReference type="EMBL" id="WEG10406.1"/>
    </source>
</evidence>
<accession>A0ABY8C1S5</accession>
<sequence length="161" mass="18350">MDQALSWGVFIATAATAAFTAWAVWQRWRYTPRPMWVGPSRSPGDSFTRGGEAFVTLGWRVENRGDAAAHDVRSYLAGPDGTFVEQRSIAVVDSGESIGIWFETRRFGSSTYDPTTGEFVGDEKYEWSPQRMRVCWRQHPNLKHEKSREWELPAPPPEKIK</sequence>
<gene>
    <name evidence="2" type="ORF">PU630_07625</name>
</gene>
<keyword evidence="1" id="KW-1133">Transmembrane helix</keyword>
<evidence type="ECO:0000313" key="3">
    <source>
        <dbReference type="Proteomes" id="UP001214553"/>
    </source>
</evidence>